<organism evidence="4 5">
    <name type="scientific">Eubacterium pyruvativorans</name>
    <dbReference type="NCBI Taxonomy" id="155865"/>
    <lineage>
        <taxon>Bacteria</taxon>
        <taxon>Bacillati</taxon>
        <taxon>Bacillota</taxon>
        <taxon>Clostridia</taxon>
        <taxon>Eubacteriales</taxon>
        <taxon>Eubacteriaceae</taxon>
        <taxon>Eubacterium</taxon>
    </lineage>
</organism>
<proteinExistence type="inferred from homology"/>
<protein>
    <recommendedName>
        <fullName evidence="2 3">Segregation and condensation protein A</fullName>
    </recommendedName>
</protein>
<dbReference type="GO" id="GO:0051301">
    <property type="term" value="P:cell division"/>
    <property type="evidence" value="ECO:0007669"/>
    <property type="project" value="UniProtKB-KW"/>
</dbReference>
<dbReference type="RefSeq" id="WP_090162738.1">
    <property type="nucleotide sequence ID" value="NZ_CACZKG010000079.1"/>
</dbReference>
<gene>
    <name evidence="3" type="primary">scpA</name>
    <name evidence="4" type="ORF">SAMN05216508_103116</name>
</gene>
<dbReference type="GO" id="GO:0006260">
    <property type="term" value="P:DNA replication"/>
    <property type="evidence" value="ECO:0007669"/>
    <property type="project" value="UniProtKB-UniRule"/>
</dbReference>
<dbReference type="Proteomes" id="UP000198817">
    <property type="component" value="Unassembled WGS sequence"/>
</dbReference>
<dbReference type="OrthoDB" id="9811016at2"/>
<comment type="subunit">
    <text evidence="3">Component of a cohesin-like complex composed of ScpA, ScpB and the Smc homodimer, in which ScpA and ScpB bind to the head domain of Smc. The presence of the three proteins is required for the association of the complex with DNA.</text>
</comment>
<dbReference type="InterPro" id="IPR003768">
    <property type="entry name" value="ScpA"/>
</dbReference>
<dbReference type="EMBL" id="FPBT01000003">
    <property type="protein sequence ID" value="SFU39072.1"/>
    <property type="molecule type" value="Genomic_DNA"/>
</dbReference>
<keyword evidence="3" id="KW-0963">Cytoplasm</keyword>
<evidence type="ECO:0000313" key="5">
    <source>
        <dbReference type="Proteomes" id="UP000198817"/>
    </source>
</evidence>
<dbReference type="Pfam" id="PF02616">
    <property type="entry name" value="SMC_ScpA"/>
    <property type="match status" value="1"/>
</dbReference>
<evidence type="ECO:0000256" key="3">
    <source>
        <dbReference type="HAMAP-Rule" id="MF_01805"/>
    </source>
</evidence>
<sequence length="271" mass="31770">MSYKVRLPVFEGPFDLLVYLIENARMSIYDIRISEITGQYLEYIQTMRELNVNVASEFMVLAAELLRIKSKMMLPGVQDAGGNVVEEDPRSDLVRRLVEYRKCRAAAGKLAEAENVMEDVFTKPQEDISAFRDNPEEYLRLDIQEFARAFRQFLHRKRRLERVRRHYSVLRRDRETQENRMRYIRELFLPANTGRAVTRRNFAELVPDGGSRRDVIVSFLSVLQMTRDHYLDVEQKSLYGEIFVMNGGRSLEHFVPRAETFGEEGGEETEE</sequence>
<keyword evidence="3" id="KW-0132">Cell division</keyword>
<dbReference type="InterPro" id="IPR023093">
    <property type="entry name" value="ScpA-like_C"/>
</dbReference>
<dbReference type="HAMAP" id="MF_01805">
    <property type="entry name" value="ScpA"/>
    <property type="match status" value="1"/>
</dbReference>
<dbReference type="GO" id="GO:0007059">
    <property type="term" value="P:chromosome segregation"/>
    <property type="evidence" value="ECO:0007669"/>
    <property type="project" value="UniProtKB-UniRule"/>
</dbReference>
<evidence type="ECO:0000256" key="2">
    <source>
        <dbReference type="ARBA" id="ARBA00044777"/>
    </source>
</evidence>
<comment type="subcellular location">
    <subcellularLocation>
        <location evidence="3">Cytoplasm</location>
    </subcellularLocation>
    <text evidence="3">Associated with two foci at the outer edges of the nucleoid region in young cells, and at four foci within both cell halves in older cells.</text>
</comment>
<accession>A0A1I7FS76</accession>
<dbReference type="GO" id="GO:0005737">
    <property type="term" value="C:cytoplasm"/>
    <property type="evidence" value="ECO:0007669"/>
    <property type="project" value="UniProtKB-SubCell"/>
</dbReference>
<dbReference type="PANTHER" id="PTHR33969">
    <property type="entry name" value="SEGREGATION AND CONDENSATION PROTEIN A"/>
    <property type="match status" value="1"/>
</dbReference>
<name>A0A1I7FS76_9FIRM</name>
<dbReference type="Gene3D" id="6.10.250.2410">
    <property type="match status" value="1"/>
</dbReference>
<keyword evidence="1 3" id="KW-0159">Chromosome partition</keyword>
<dbReference type="STRING" id="155865.SAMN05216515_103116"/>
<keyword evidence="5" id="KW-1185">Reference proteome</keyword>
<keyword evidence="3" id="KW-0131">Cell cycle</keyword>
<evidence type="ECO:0000256" key="1">
    <source>
        <dbReference type="ARBA" id="ARBA00022829"/>
    </source>
</evidence>
<comment type="function">
    <text evidence="3">Participates in chromosomal partition during cell division. May act via the formation of a condensin-like complex containing Smc and ScpB that pull DNA away from mid-cell into both cell halves.</text>
</comment>
<evidence type="ECO:0000313" key="4">
    <source>
        <dbReference type="EMBL" id="SFU39072.1"/>
    </source>
</evidence>
<dbReference type="AlphaFoldDB" id="A0A1I7FS76"/>
<dbReference type="PANTHER" id="PTHR33969:SF2">
    <property type="entry name" value="SEGREGATION AND CONDENSATION PROTEIN A"/>
    <property type="match status" value="1"/>
</dbReference>
<dbReference type="GeneID" id="78354249"/>
<reference evidence="4 5" key="1">
    <citation type="submission" date="2016-10" db="EMBL/GenBank/DDBJ databases">
        <authorList>
            <person name="de Groot N.N."/>
        </authorList>
    </citation>
    <scope>NUCLEOTIDE SEQUENCE [LARGE SCALE GENOMIC DNA]</scope>
    <source>
        <strain evidence="4 5">KHGC13</strain>
    </source>
</reference>
<comment type="similarity">
    <text evidence="3">Belongs to the ScpA family.</text>
</comment>
<dbReference type="Gene3D" id="1.10.10.580">
    <property type="entry name" value="Structural maintenance of chromosome 1. Chain E"/>
    <property type="match status" value="1"/>
</dbReference>